<dbReference type="PRINTS" id="PR00326">
    <property type="entry name" value="GTP1OBG"/>
</dbReference>
<feature type="compositionally biased region" description="Low complexity" evidence="6">
    <location>
        <begin position="559"/>
        <end position="571"/>
    </location>
</feature>
<dbReference type="KEGG" id="bfo:118421948"/>
<gene>
    <name evidence="9" type="primary">LOC118421948</name>
</gene>
<dbReference type="InterPro" id="IPR043358">
    <property type="entry name" value="GNL1-like"/>
</dbReference>
<dbReference type="GO" id="GO:0005525">
    <property type="term" value="F:GTP binding"/>
    <property type="evidence" value="ECO:0007669"/>
    <property type="project" value="UniProtKB-KW"/>
</dbReference>
<accession>A0A9J7LLY3</accession>
<dbReference type="GO" id="GO:0003924">
    <property type="term" value="F:GTPase activity"/>
    <property type="evidence" value="ECO:0000318"/>
    <property type="project" value="GO_Central"/>
</dbReference>
<dbReference type="GeneID" id="118421948"/>
<dbReference type="InterPro" id="IPR027417">
    <property type="entry name" value="P-loop_NTPase"/>
</dbReference>
<dbReference type="AlphaFoldDB" id="A0A9J7LLY3"/>
<feature type="domain" description="CP-type G" evidence="7">
    <location>
        <begin position="177"/>
        <end position="425"/>
    </location>
</feature>
<keyword evidence="1" id="KW-0597">Phosphoprotein</keyword>
<keyword evidence="8" id="KW-1185">Reference proteome</keyword>
<evidence type="ECO:0000259" key="7">
    <source>
        <dbReference type="PROSITE" id="PS51721"/>
    </source>
</evidence>
<evidence type="ECO:0000256" key="2">
    <source>
        <dbReference type="ARBA" id="ARBA00022741"/>
    </source>
</evidence>
<reference evidence="8" key="1">
    <citation type="journal article" date="2020" name="Nat. Ecol. Evol.">
        <title>Deeply conserved synteny resolves early events in vertebrate evolution.</title>
        <authorList>
            <person name="Simakov O."/>
            <person name="Marletaz F."/>
            <person name="Yue J.X."/>
            <person name="O'Connell B."/>
            <person name="Jenkins J."/>
            <person name="Brandt A."/>
            <person name="Calef R."/>
            <person name="Tung C.H."/>
            <person name="Huang T.K."/>
            <person name="Schmutz J."/>
            <person name="Satoh N."/>
            <person name="Yu J.K."/>
            <person name="Putnam N.H."/>
            <person name="Green R.E."/>
            <person name="Rokhsar D.S."/>
        </authorList>
    </citation>
    <scope>NUCLEOTIDE SEQUENCE [LARGE SCALE GENOMIC DNA]</scope>
    <source>
        <strain evidence="8">S238N-H82</strain>
    </source>
</reference>
<dbReference type="PROSITE" id="PS51721">
    <property type="entry name" value="G_CP"/>
    <property type="match status" value="1"/>
</dbReference>
<protein>
    <recommendedName>
        <fullName evidence="5">Guanine nucleotide-binding protein-like 1</fullName>
    </recommendedName>
</protein>
<feature type="compositionally biased region" description="Basic and acidic residues" evidence="6">
    <location>
        <begin position="580"/>
        <end position="589"/>
    </location>
</feature>
<evidence type="ECO:0000313" key="8">
    <source>
        <dbReference type="Proteomes" id="UP000001554"/>
    </source>
</evidence>
<organism evidence="8 9">
    <name type="scientific">Branchiostoma floridae</name>
    <name type="common">Florida lancelet</name>
    <name type="synonym">Amphioxus</name>
    <dbReference type="NCBI Taxonomy" id="7739"/>
    <lineage>
        <taxon>Eukaryota</taxon>
        <taxon>Metazoa</taxon>
        <taxon>Chordata</taxon>
        <taxon>Cephalochordata</taxon>
        <taxon>Leptocardii</taxon>
        <taxon>Amphioxiformes</taxon>
        <taxon>Branchiostomatidae</taxon>
        <taxon>Branchiostoma</taxon>
    </lineage>
</organism>
<evidence type="ECO:0000256" key="3">
    <source>
        <dbReference type="ARBA" id="ARBA00023134"/>
    </source>
</evidence>
<evidence type="ECO:0000256" key="1">
    <source>
        <dbReference type="ARBA" id="ARBA00022553"/>
    </source>
</evidence>
<dbReference type="Proteomes" id="UP000001554">
    <property type="component" value="Chromosome 8"/>
</dbReference>
<comment type="function">
    <text evidence="4">Possible regulatory or functional link with the histocompatibility cluster.</text>
</comment>
<feature type="region of interest" description="Disordered" evidence="6">
    <location>
        <begin position="539"/>
        <end position="612"/>
    </location>
</feature>
<evidence type="ECO:0000256" key="6">
    <source>
        <dbReference type="SAM" id="MobiDB-lite"/>
    </source>
</evidence>
<dbReference type="Pfam" id="PF01926">
    <property type="entry name" value="MMR_HSR1"/>
    <property type="match status" value="1"/>
</dbReference>
<dbReference type="RefSeq" id="XP_035685344.1">
    <property type="nucleotide sequence ID" value="XM_035829451.1"/>
</dbReference>
<evidence type="ECO:0000256" key="5">
    <source>
        <dbReference type="ARBA" id="ARBA00039902"/>
    </source>
</evidence>
<evidence type="ECO:0000256" key="4">
    <source>
        <dbReference type="ARBA" id="ARBA00037770"/>
    </source>
</evidence>
<dbReference type="InterPro" id="IPR006073">
    <property type="entry name" value="GTP-bd"/>
</dbReference>
<feature type="region of interest" description="Disordered" evidence="6">
    <location>
        <begin position="328"/>
        <end position="358"/>
    </location>
</feature>
<dbReference type="OrthoDB" id="391988at2759"/>
<dbReference type="OMA" id="CDFPVRP"/>
<dbReference type="SUPFAM" id="SSF52540">
    <property type="entry name" value="P-loop containing nucleoside triphosphate hydrolases"/>
    <property type="match status" value="1"/>
</dbReference>
<dbReference type="PANTHER" id="PTHR45709:SF3">
    <property type="entry name" value="GUANINE NUCLEOTIDE-BINDING PROTEIN-LIKE 1"/>
    <property type="match status" value="1"/>
</dbReference>
<proteinExistence type="predicted"/>
<evidence type="ECO:0000313" key="9">
    <source>
        <dbReference type="RefSeq" id="XP_035685344.1"/>
    </source>
</evidence>
<sequence length="612" mass="69948">MPRKKPFSAKQKKKQLRDKRERKKERTDGVKVQNLTYSDDEGQESEVTSVPSNETVDVRRINEQPVFLKPGEKGYDPNRYRLHFMKESRAEIERRKKIAREKVISQVSETDLEVAIEDIYQPGSVLDMPKRPPWTFRESKGHLEQKEETYFLTYLEKIYSTYTVDRLSYFEHNLETWRQLWRVLEISDIILLITDIRHPVLHFSPALYDYVTTELGKSLVLVLNKIDLAPPALVVAWRSYFKSKFPQVEVVCFTSFPKEHSEDEKDPGAVFHSPPSYPFISRSSVLQKKRRRPGRDTKAVGPRELLEACEKICNGRVDLQSWAEKITATEAGGETDDDKDMDTSVPNPPEETEQDSSSPYLQFRDGVLTIGCVGHPNVGKSSLMNGLVGSKVVSTSRTPGHTKHFQTIFLTPTVKLCDSPGLIFPSLTDKQLQVLSGTYPLPQLQEPYTSVGYLAARVPVVRLLNLRHPDNDPTQPQGARQEQWCAWDICDAWAEKRGFHTAKTARTDVYRAANSILRMALEGRICMCMRPPGYTRNQRDWEAHPETSEISALQDRCRGGVVEEGSSSDFSSSEEEDGEKEPTRSRREEEQEEEREETVATSNPFDLLADDD</sequence>
<dbReference type="CDD" id="cd01857">
    <property type="entry name" value="HSR1_MMR1"/>
    <property type="match status" value="1"/>
</dbReference>
<keyword evidence="2" id="KW-0547">Nucleotide-binding</keyword>
<reference evidence="9" key="2">
    <citation type="submission" date="2025-08" db="UniProtKB">
        <authorList>
            <consortium name="RefSeq"/>
        </authorList>
    </citation>
    <scope>IDENTIFICATION</scope>
    <source>
        <strain evidence="9">S238N-H82</strain>
        <tissue evidence="9">Testes</tissue>
    </source>
</reference>
<dbReference type="Gene3D" id="3.40.50.300">
    <property type="entry name" value="P-loop containing nucleotide triphosphate hydrolases"/>
    <property type="match status" value="1"/>
</dbReference>
<dbReference type="InterPro" id="IPR030378">
    <property type="entry name" value="G_CP_dom"/>
</dbReference>
<feature type="compositionally biased region" description="Basic residues" evidence="6">
    <location>
        <begin position="1"/>
        <end position="23"/>
    </location>
</feature>
<feature type="region of interest" description="Disordered" evidence="6">
    <location>
        <begin position="1"/>
        <end position="53"/>
    </location>
</feature>
<name>A0A9J7LLY3_BRAFL</name>
<dbReference type="PANTHER" id="PTHR45709">
    <property type="entry name" value="LARGE SUBUNIT GTPASE 1 HOMOLOG-RELATED"/>
    <property type="match status" value="1"/>
</dbReference>
<keyword evidence="3" id="KW-0342">GTP-binding</keyword>